<dbReference type="STRING" id="419479.SAMN04488563_1740"/>
<dbReference type="Pfam" id="PF02656">
    <property type="entry name" value="DUF202"/>
    <property type="match status" value="1"/>
</dbReference>
<feature type="domain" description="DUF202" evidence="8">
    <location>
        <begin position="28"/>
        <end position="93"/>
    </location>
</feature>
<evidence type="ECO:0000256" key="1">
    <source>
        <dbReference type="ARBA" id="ARBA00004651"/>
    </source>
</evidence>
<reference evidence="10" key="1">
    <citation type="submission" date="2016-10" db="EMBL/GenBank/DDBJ databases">
        <authorList>
            <person name="Varghese N."/>
            <person name="Submissions S."/>
        </authorList>
    </citation>
    <scope>NUCLEOTIDE SEQUENCE [LARGE SCALE GENOMIC DNA]</scope>
    <source>
        <strain evidence="10">DSM 45079</strain>
    </source>
</reference>
<evidence type="ECO:0000259" key="8">
    <source>
        <dbReference type="Pfam" id="PF02656"/>
    </source>
</evidence>
<feature type="transmembrane region" description="Helical" evidence="7">
    <location>
        <begin position="64"/>
        <end position="86"/>
    </location>
</feature>
<evidence type="ECO:0000313" key="9">
    <source>
        <dbReference type="EMBL" id="SDU43803.1"/>
    </source>
</evidence>
<feature type="transmembrane region" description="Helical" evidence="7">
    <location>
        <begin position="106"/>
        <end position="127"/>
    </location>
</feature>
<keyword evidence="2" id="KW-1003">Cell membrane</keyword>
<dbReference type="InterPro" id="IPR052053">
    <property type="entry name" value="IM_YidH-like"/>
</dbReference>
<evidence type="ECO:0000256" key="7">
    <source>
        <dbReference type="SAM" id="Phobius"/>
    </source>
</evidence>
<dbReference type="PANTHER" id="PTHR34187">
    <property type="entry name" value="FGR18P"/>
    <property type="match status" value="1"/>
</dbReference>
<name>A0A1H2IIB0_9ACTN</name>
<keyword evidence="3 7" id="KW-0812">Transmembrane</keyword>
<dbReference type="GO" id="GO:0005886">
    <property type="term" value="C:plasma membrane"/>
    <property type="evidence" value="ECO:0007669"/>
    <property type="project" value="UniProtKB-SubCell"/>
</dbReference>
<feature type="compositionally biased region" description="Basic and acidic residues" evidence="6">
    <location>
        <begin position="1"/>
        <end position="12"/>
    </location>
</feature>
<dbReference type="InterPro" id="IPR003807">
    <property type="entry name" value="DUF202"/>
</dbReference>
<feature type="transmembrane region" description="Helical" evidence="7">
    <location>
        <begin position="37"/>
        <end position="57"/>
    </location>
</feature>
<dbReference type="PANTHER" id="PTHR34187:SF2">
    <property type="entry name" value="DUF202 DOMAIN-CONTAINING PROTEIN"/>
    <property type="match status" value="1"/>
</dbReference>
<evidence type="ECO:0000256" key="5">
    <source>
        <dbReference type="ARBA" id="ARBA00023136"/>
    </source>
</evidence>
<protein>
    <submittedName>
        <fullName evidence="9">Putative membrane protein</fullName>
    </submittedName>
</protein>
<dbReference type="EMBL" id="LT629791">
    <property type="protein sequence ID" value="SDU43803.1"/>
    <property type="molecule type" value="Genomic_DNA"/>
</dbReference>
<dbReference type="RefSeq" id="WP_046771173.1">
    <property type="nucleotide sequence ID" value="NZ_LBMC01000040.1"/>
</dbReference>
<evidence type="ECO:0000256" key="4">
    <source>
        <dbReference type="ARBA" id="ARBA00022989"/>
    </source>
</evidence>
<proteinExistence type="predicted"/>
<organism evidence="9 10">
    <name type="scientific">Jiangella alkaliphila</name>
    <dbReference type="NCBI Taxonomy" id="419479"/>
    <lineage>
        <taxon>Bacteria</taxon>
        <taxon>Bacillati</taxon>
        <taxon>Actinomycetota</taxon>
        <taxon>Actinomycetes</taxon>
        <taxon>Jiangellales</taxon>
        <taxon>Jiangellaceae</taxon>
        <taxon>Jiangella</taxon>
    </lineage>
</organism>
<gene>
    <name evidence="9" type="ORF">SAMN04488563_1740</name>
</gene>
<keyword evidence="4 7" id="KW-1133">Transmembrane helix</keyword>
<evidence type="ECO:0000256" key="2">
    <source>
        <dbReference type="ARBA" id="ARBA00022475"/>
    </source>
</evidence>
<accession>A0A1H2IIB0</accession>
<dbReference type="OrthoDB" id="582337at2"/>
<evidence type="ECO:0000256" key="3">
    <source>
        <dbReference type="ARBA" id="ARBA00022692"/>
    </source>
</evidence>
<dbReference type="AlphaFoldDB" id="A0A1H2IIB0"/>
<evidence type="ECO:0000256" key="6">
    <source>
        <dbReference type="SAM" id="MobiDB-lite"/>
    </source>
</evidence>
<keyword evidence="10" id="KW-1185">Reference proteome</keyword>
<sequence>MTDGADRDDTSRRWPRSVYEAGSEPDPRFTFANERTFLAWIRTALALLAAGIALEALEIPDHSALRLVLVVVLSLLGATCSVMAFFRWAGAERALRESRPLPSPALAPVLAFGLAVAAIVIVVVLVAD</sequence>
<evidence type="ECO:0000313" key="10">
    <source>
        <dbReference type="Proteomes" id="UP000182977"/>
    </source>
</evidence>
<feature type="region of interest" description="Disordered" evidence="6">
    <location>
        <begin position="1"/>
        <end position="24"/>
    </location>
</feature>
<comment type="subcellular location">
    <subcellularLocation>
        <location evidence="1">Cell membrane</location>
        <topology evidence="1">Multi-pass membrane protein</topology>
    </subcellularLocation>
</comment>
<dbReference type="Proteomes" id="UP000182977">
    <property type="component" value="Chromosome I"/>
</dbReference>
<keyword evidence="5 7" id="KW-0472">Membrane</keyword>